<accession>A0ABS1MGV7</accession>
<evidence type="ECO:0000313" key="2">
    <source>
        <dbReference type="Proteomes" id="UP000602198"/>
    </source>
</evidence>
<evidence type="ECO:0000313" key="1">
    <source>
        <dbReference type="EMBL" id="MBL1079906.1"/>
    </source>
</evidence>
<sequence>MSIPEQAVLSLVVVLDEVEGRLVVWHVNVGQPIGLSRLSGAWVLERGEDAAVATLVAGQRIVVRSGAGEVPGGVVAEGVVDVDGTVAAVEAEIADADRLFSSHREAVGGKLIRPQWPDVVHPGELRREFPAAAEIVRPTLVLAHGIAELADAWADFESLRVARGFLAEHGGRAARPLPLVVR</sequence>
<protein>
    <submittedName>
        <fullName evidence="1">Uncharacterized protein</fullName>
    </submittedName>
</protein>
<name>A0ABS1MGV7_9NOCA</name>
<dbReference type="Proteomes" id="UP000602198">
    <property type="component" value="Unassembled WGS sequence"/>
</dbReference>
<reference evidence="1 2" key="1">
    <citation type="submission" date="2021-01" db="EMBL/GenBank/DDBJ databases">
        <title>WGS of actinomycetes isolated from Thailand.</title>
        <authorList>
            <person name="Thawai C."/>
        </authorList>
    </citation>
    <scope>NUCLEOTIDE SEQUENCE [LARGE SCALE GENOMIC DNA]</scope>
    <source>
        <strain evidence="1 2">LPG 2</strain>
    </source>
</reference>
<proteinExistence type="predicted"/>
<dbReference type="EMBL" id="JAERRJ010000021">
    <property type="protein sequence ID" value="MBL1079906.1"/>
    <property type="molecule type" value="Genomic_DNA"/>
</dbReference>
<comment type="caution">
    <text evidence="1">The sequence shown here is derived from an EMBL/GenBank/DDBJ whole genome shotgun (WGS) entry which is preliminary data.</text>
</comment>
<gene>
    <name evidence="1" type="ORF">JK358_36470</name>
</gene>
<organism evidence="1 2">
    <name type="scientific">Nocardia acididurans</name>
    <dbReference type="NCBI Taxonomy" id="2802282"/>
    <lineage>
        <taxon>Bacteria</taxon>
        <taxon>Bacillati</taxon>
        <taxon>Actinomycetota</taxon>
        <taxon>Actinomycetes</taxon>
        <taxon>Mycobacteriales</taxon>
        <taxon>Nocardiaceae</taxon>
        <taxon>Nocardia</taxon>
    </lineage>
</organism>
<dbReference type="RefSeq" id="WP_201957814.1">
    <property type="nucleotide sequence ID" value="NZ_JAERRJ010000021.1"/>
</dbReference>
<keyword evidence="2" id="KW-1185">Reference proteome</keyword>